<dbReference type="Pfam" id="PF06580">
    <property type="entry name" value="His_kinase"/>
    <property type="match status" value="1"/>
</dbReference>
<dbReference type="Gene3D" id="2.130.10.10">
    <property type="entry name" value="YVTN repeat-like/Quinoprotein amine dehydrogenase"/>
    <property type="match status" value="2"/>
</dbReference>
<evidence type="ECO:0000256" key="1">
    <source>
        <dbReference type="SAM" id="Phobius"/>
    </source>
</evidence>
<dbReference type="InterPro" id="IPR003961">
    <property type="entry name" value="FN3_dom"/>
</dbReference>
<proteinExistence type="predicted"/>
<dbReference type="InterPro" id="IPR011110">
    <property type="entry name" value="Reg_prop"/>
</dbReference>
<evidence type="ECO:0000313" key="4">
    <source>
        <dbReference type="EMBL" id="CAG5083733.1"/>
    </source>
</evidence>
<dbReference type="KEGG" id="ptan:CRYO30217_02275"/>
<protein>
    <recommendedName>
        <fullName evidence="6">Signal transduction histidine kinase internal region domain-containing protein</fullName>
    </recommendedName>
</protein>
<feature type="transmembrane region" description="Helical" evidence="1">
    <location>
        <begin position="21"/>
        <end position="40"/>
    </location>
</feature>
<feature type="transmembrane region" description="Helical" evidence="1">
    <location>
        <begin position="747"/>
        <end position="765"/>
    </location>
</feature>
<dbReference type="GO" id="GO:0000155">
    <property type="term" value="F:phosphorelay sensor kinase activity"/>
    <property type="evidence" value="ECO:0007669"/>
    <property type="project" value="InterPro"/>
</dbReference>
<accession>A0A916JNC2</accession>
<dbReference type="Gene3D" id="3.30.565.10">
    <property type="entry name" value="Histidine kinase-like ATPase, C-terminal domain"/>
    <property type="match status" value="1"/>
</dbReference>
<dbReference type="InterPro" id="IPR011123">
    <property type="entry name" value="Y_Y_Y"/>
</dbReference>
<dbReference type="InterPro" id="IPR036890">
    <property type="entry name" value="HATPase_C_sf"/>
</dbReference>
<feature type="domain" description="Signal transduction histidine kinase internal region" evidence="2">
    <location>
        <begin position="793"/>
        <end position="871"/>
    </location>
</feature>
<dbReference type="Pfam" id="PF07494">
    <property type="entry name" value="Reg_prop"/>
    <property type="match status" value="1"/>
</dbReference>
<keyword evidence="1" id="KW-0472">Membrane</keyword>
<evidence type="ECO:0008006" key="6">
    <source>
        <dbReference type="Google" id="ProtNLM"/>
    </source>
</evidence>
<dbReference type="InterPro" id="IPR013783">
    <property type="entry name" value="Ig-like_fold"/>
</dbReference>
<reference evidence="4" key="1">
    <citation type="submission" date="2021-04" db="EMBL/GenBank/DDBJ databases">
        <authorList>
            <person name="Rodrigo-Torres L."/>
            <person name="Arahal R. D."/>
            <person name="Lucena T."/>
        </authorList>
    </citation>
    <scope>NUCLEOTIDE SEQUENCE</scope>
    <source>
        <strain evidence="4">AS29M-1</strain>
    </source>
</reference>
<dbReference type="PANTHER" id="PTHR34220">
    <property type="entry name" value="SENSOR HISTIDINE KINASE YPDA"/>
    <property type="match status" value="1"/>
</dbReference>
<organism evidence="4 5">
    <name type="scientific">Parvicella tangerina</name>
    <dbReference type="NCBI Taxonomy" id="2829795"/>
    <lineage>
        <taxon>Bacteria</taxon>
        <taxon>Pseudomonadati</taxon>
        <taxon>Bacteroidota</taxon>
        <taxon>Flavobacteriia</taxon>
        <taxon>Flavobacteriales</taxon>
        <taxon>Parvicellaceae</taxon>
        <taxon>Parvicella</taxon>
    </lineage>
</organism>
<name>A0A916JNC2_9FLAO</name>
<keyword evidence="1" id="KW-1133">Transmembrane helix</keyword>
<dbReference type="GO" id="GO:0016020">
    <property type="term" value="C:membrane"/>
    <property type="evidence" value="ECO:0007669"/>
    <property type="project" value="InterPro"/>
</dbReference>
<dbReference type="InterPro" id="IPR050640">
    <property type="entry name" value="Bact_2-comp_sensor_kinase"/>
</dbReference>
<dbReference type="Gene3D" id="2.60.40.10">
    <property type="entry name" value="Immunoglobulins"/>
    <property type="match status" value="1"/>
</dbReference>
<evidence type="ECO:0000313" key="5">
    <source>
        <dbReference type="Proteomes" id="UP000683507"/>
    </source>
</evidence>
<dbReference type="Proteomes" id="UP000683507">
    <property type="component" value="Chromosome"/>
</dbReference>
<dbReference type="Pfam" id="PF07495">
    <property type="entry name" value="Y_Y_Y"/>
    <property type="match status" value="1"/>
</dbReference>
<dbReference type="InterPro" id="IPR015943">
    <property type="entry name" value="WD40/YVTN_repeat-like_dom_sf"/>
</dbReference>
<dbReference type="AlphaFoldDB" id="A0A916JNC2"/>
<sequence length="996" mass="115156">MESDQFFIIYAAGFRIELQMLLRNFIYILLFVLLGIKSAAQSACNSYSFNDLYGFEENTIYDIVQNQDGDFWIGTNSGLVYFDGHEFEYYSVKGYGKACSNIKVDPLGRVWYANFGGQLFYLENDSIYTALEQPNSPQLIVDYFPVGQDEVYYFLAESGILHHHHIGQKQTKEFWKQDGCTRIVSGKVVDYEMELVTHQVIPATQQEEIVRFTLNLSNGTFVRKLLGLVAETPSKNQVISTADACYYTYFKSDRLGVLNLDREDALLIEMGEVYSLNTTQVIDNEFFLLKKNGVEAVAIDSPNNRETIIRNVNASTCLKDREGNVWIGTLENGIYIIPNRTFQHNTISQQGLRAAVVTNQGTMYYVDVNNDFYACDFPYHKQELIAENIDFQGFLNYDPINDLVLFNNQEEAYSVKEKKFVVSKLGYFKNAQFIDDNHVVLTRADVAMLATFDRSPIDWKEVVYQLKSSQASSSDVPHRYVIRNVRCNKVVQTRDAQQLYIDYIDGVYYYSTSDEPVVLKQQGQPVIATALMTDTEVGVWIATNNSELLKFEGGQLITSYKLPATVSSIAQNKDLIYLAGKNEIYRLHIPTATVNVIDETDGLLSGKVMMMFCEADSLFLLTENQFQFLNCNYDFINNRPPELFIEEIRLLDKRLPLKDHYDLAYNENSLTFSFRTNAIRGKEQISYEYRISGGDWLTAPRSSNEVRLSNLAPGTYIFELRTINEDGVTSEVKRISFIIDKHLLDKWWFWLVIFSVILIIAAVVAKYRYSELRRQNELKQQKQELQKEVYKSKIAAIRSQMNPHFIFNLLNSIQHLVIKGDNENAYSYINRFAGLVRNTLDYSEEDTISLREEIKLLDIYLDLEKLRFPESFTYEILEMNTRDIQIPPMLIQPFIENALVHGLLHKNGQKRLRVQFELKEVLICRVEDNGIGRKKAKEIRARQRGNHKSFSTLAIENRFELLAKSYHQQIGFSYEDLNAENEEEFTTRVTIRIPYR</sequence>
<keyword evidence="5" id="KW-1185">Reference proteome</keyword>
<keyword evidence="1" id="KW-0812">Transmembrane</keyword>
<gene>
    <name evidence="4" type="ORF">CRYO30217_02275</name>
</gene>
<evidence type="ECO:0000259" key="2">
    <source>
        <dbReference type="Pfam" id="PF06580"/>
    </source>
</evidence>
<dbReference type="CDD" id="cd00063">
    <property type="entry name" value="FN3"/>
    <property type="match status" value="1"/>
</dbReference>
<dbReference type="PANTHER" id="PTHR34220:SF7">
    <property type="entry name" value="SENSOR HISTIDINE KINASE YPDA"/>
    <property type="match status" value="1"/>
</dbReference>
<feature type="domain" description="Two component regulator three Y" evidence="3">
    <location>
        <begin position="682"/>
        <end position="739"/>
    </location>
</feature>
<evidence type="ECO:0000259" key="3">
    <source>
        <dbReference type="Pfam" id="PF07495"/>
    </source>
</evidence>
<dbReference type="EMBL" id="OU015584">
    <property type="protein sequence ID" value="CAG5083733.1"/>
    <property type="molecule type" value="Genomic_DNA"/>
</dbReference>
<dbReference type="InterPro" id="IPR010559">
    <property type="entry name" value="Sig_transdc_His_kin_internal"/>
</dbReference>